<keyword evidence="3 5" id="KW-1133">Transmembrane helix</keyword>
<evidence type="ECO:0000313" key="7">
    <source>
        <dbReference type="Proteomes" id="UP001156691"/>
    </source>
</evidence>
<keyword evidence="7" id="KW-1185">Reference proteome</keyword>
<feature type="transmembrane region" description="Helical" evidence="5">
    <location>
        <begin position="157"/>
        <end position="174"/>
    </location>
</feature>
<dbReference type="SUPFAM" id="SSF103473">
    <property type="entry name" value="MFS general substrate transporter"/>
    <property type="match status" value="1"/>
</dbReference>
<dbReference type="InterPro" id="IPR051788">
    <property type="entry name" value="MFS_Transporter"/>
</dbReference>
<feature type="transmembrane region" description="Helical" evidence="5">
    <location>
        <begin position="90"/>
        <end position="111"/>
    </location>
</feature>
<reference evidence="7" key="1">
    <citation type="journal article" date="2019" name="Int. J. Syst. Evol. Microbiol.">
        <title>The Global Catalogue of Microorganisms (GCM) 10K type strain sequencing project: providing services to taxonomists for standard genome sequencing and annotation.</title>
        <authorList>
            <consortium name="The Broad Institute Genomics Platform"/>
            <consortium name="The Broad Institute Genome Sequencing Center for Infectious Disease"/>
            <person name="Wu L."/>
            <person name="Ma J."/>
        </authorList>
    </citation>
    <scope>NUCLEOTIDE SEQUENCE [LARGE SCALE GENOMIC DNA]</scope>
    <source>
        <strain evidence="7">NBRC 112416</strain>
    </source>
</reference>
<name>A0ABQ5W6T9_9HYPH</name>
<evidence type="ECO:0008006" key="8">
    <source>
        <dbReference type="Google" id="ProtNLM"/>
    </source>
</evidence>
<accession>A0ABQ5W6T9</accession>
<keyword evidence="2 5" id="KW-0812">Transmembrane</keyword>
<feature type="transmembrane region" description="Helical" evidence="5">
    <location>
        <begin position="68"/>
        <end position="84"/>
    </location>
</feature>
<dbReference type="PANTHER" id="PTHR23514">
    <property type="entry name" value="BYPASS OF STOP CODON PROTEIN 6"/>
    <property type="match status" value="1"/>
</dbReference>
<keyword evidence="4 5" id="KW-0472">Membrane</keyword>
<comment type="caution">
    <text evidence="6">The sequence shown here is derived from an EMBL/GenBank/DDBJ whole genome shotgun (WGS) entry which is preliminary data.</text>
</comment>
<feature type="transmembrane region" description="Helical" evidence="5">
    <location>
        <begin position="132"/>
        <end position="151"/>
    </location>
</feature>
<dbReference type="Gene3D" id="1.20.1250.20">
    <property type="entry name" value="MFS general substrate transporter like domains"/>
    <property type="match status" value="1"/>
</dbReference>
<evidence type="ECO:0000256" key="4">
    <source>
        <dbReference type="ARBA" id="ARBA00023136"/>
    </source>
</evidence>
<evidence type="ECO:0000256" key="1">
    <source>
        <dbReference type="ARBA" id="ARBA00004141"/>
    </source>
</evidence>
<sequence length="240" mass="25899">MKPHHRIFFIQFALAFSMGALLARLPDLQLKFDLTEGQLGLLLVTMSFGALFSLTFSGRLVERFGARAAAYVTVFGASILYALIPWAPSALMAAPLFFIAGILAGAFEINVNLETDRHEALLGYRIMSRAHGMWSFGFFVTAFVAAGLRQAAISIELHTSMVLVVIVIAGWIVFSKIENAPRRADGHAGDSPLIAFPTIGLLPFASSAPRRFSPRARASTGRRSICATSLRSSHSLAASA</sequence>
<evidence type="ECO:0000256" key="2">
    <source>
        <dbReference type="ARBA" id="ARBA00022692"/>
    </source>
</evidence>
<evidence type="ECO:0000256" key="3">
    <source>
        <dbReference type="ARBA" id="ARBA00022989"/>
    </source>
</evidence>
<gene>
    <name evidence="6" type="ORF">GCM10010862_27930</name>
</gene>
<dbReference type="InterPro" id="IPR036259">
    <property type="entry name" value="MFS_trans_sf"/>
</dbReference>
<dbReference type="PANTHER" id="PTHR23514:SF13">
    <property type="entry name" value="INNER MEMBRANE PROTEIN YBJJ"/>
    <property type="match status" value="1"/>
</dbReference>
<dbReference type="EMBL" id="BSNS01000011">
    <property type="protein sequence ID" value="GLQ55534.1"/>
    <property type="molecule type" value="Genomic_DNA"/>
</dbReference>
<protein>
    <recommendedName>
        <fullName evidence="8">MFS transporter</fullName>
    </recommendedName>
</protein>
<comment type="subcellular location">
    <subcellularLocation>
        <location evidence="1">Membrane</location>
        <topology evidence="1">Multi-pass membrane protein</topology>
    </subcellularLocation>
</comment>
<proteinExistence type="predicted"/>
<evidence type="ECO:0000313" key="6">
    <source>
        <dbReference type="EMBL" id="GLQ55534.1"/>
    </source>
</evidence>
<dbReference type="Proteomes" id="UP001156691">
    <property type="component" value="Unassembled WGS sequence"/>
</dbReference>
<feature type="transmembrane region" description="Helical" evidence="5">
    <location>
        <begin position="39"/>
        <end position="56"/>
    </location>
</feature>
<evidence type="ECO:0000256" key="5">
    <source>
        <dbReference type="SAM" id="Phobius"/>
    </source>
</evidence>
<organism evidence="6 7">
    <name type="scientific">Devosia nitrariae</name>
    <dbReference type="NCBI Taxonomy" id="2071872"/>
    <lineage>
        <taxon>Bacteria</taxon>
        <taxon>Pseudomonadati</taxon>
        <taxon>Pseudomonadota</taxon>
        <taxon>Alphaproteobacteria</taxon>
        <taxon>Hyphomicrobiales</taxon>
        <taxon>Devosiaceae</taxon>
        <taxon>Devosia</taxon>
    </lineage>
</organism>